<keyword evidence="2" id="KW-1185">Reference proteome</keyword>
<evidence type="ECO:0000313" key="2">
    <source>
        <dbReference type="Proteomes" id="UP000774283"/>
    </source>
</evidence>
<protein>
    <submittedName>
        <fullName evidence="1">Uncharacterized protein</fullName>
    </submittedName>
</protein>
<gene>
    <name evidence="1" type="ORF">HF995_02570</name>
</gene>
<dbReference type="EMBL" id="JAAXOW010000001">
    <property type="protein sequence ID" value="NKX92165.1"/>
    <property type="molecule type" value="Genomic_DNA"/>
</dbReference>
<organism evidence="1 2">
    <name type="scientific">Sanguibacter hominis ATCC BAA-789</name>
    <dbReference type="NCBI Taxonomy" id="1312740"/>
    <lineage>
        <taxon>Bacteria</taxon>
        <taxon>Bacillati</taxon>
        <taxon>Actinomycetota</taxon>
        <taxon>Actinomycetes</taxon>
        <taxon>Micrococcales</taxon>
        <taxon>Sanguibacteraceae</taxon>
        <taxon>Sanguibacter</taxon>
    </lineage>
</organism>
<accession>A0A9X5IQ14</accession>
<sequence length="182" mass="19690">MPDTLLCEALVGAFDAVVPGLVRGDRDELTGHRPALGGVQIEPATTDGRDPHRVLLNEVDEVFEFAGLPVEAVDVPDDDVRHPGPHLRDQRVVSVPPAPIDRGDVVVDEHLRIGEPEFRGVGEAVFLLALDAGLQAGAILRDPQIHCRLLRHHTSTSLSQGRRAAISMALTCVVMLGEDRCR</sequence>
<comment type="caution">
    <text evidence="1">The sequence shown here is derived from an EMBL/GenBank/DDBJ whole genome shotgun (WGS) entry which is preliminary data.</text>
</comment>
<evidence type="ECO:0000313" key="1">
    <source>
        <dbReference type="EMBL" id="NKX92165.1"/>
    </source>
</evidence>
<proteinExistence type="predicted"/>
<name>A0A9X5IQ14_9MICO</name>
<dbReference type="Proteomes" id="UP000774283">
    <property type="component" value="Unassembled WGS sequence"/>
</dbReference>
<dbReference type="AlphaFoldDB" id="A0A9X5IQ14"/>
<reference evidence="1 2" key="1">
    <citation type="submission" date="2020-04" db="EMBL/GenBank/DDBJ databases">
        <title>MicrobeNet Type strains.</title>
        <authorList>
            <person name="Nicholson A.C."/>
        </authorList>
    </citation>
    <scope>NUCLEOTIDE SEQUENCE [LARGE SCALE GENOMIC DNA]</scope>
    <source>
        <strain evidence="1 2">ATCC BAA-789</strain>
    </source>
</reference>